<dbReference type="PRINTS" id="PR00207">
    <property type="entry name" value="FLAGELLIN"/>
</dbReference>
<evidence type="ECO:0000256" key="2">
    <source>
        <dbReference type="ARBA" id="ARBA00023143"/>
    </source>
</evidence>
<comment type="function">
    <text evidence="3">Flagellin is the subunit protein which polymerizes to form the filaments of bacterial flagella.</text>
</comment>
<dbReference type="PANTHER" id="PTHR42792:SF2">
    <property type="entry name" value="FLAGELLIN"/>
    <property type="match status" value="1"/>
</dbReference>
<dbReference type="eggNOG" id="COG1344">
    <property type="taxonomic scope" value="Bacteria"/>
</dbReference>
<comment type="similarity">
    <text evidence="1 3">Belongs to the bacterial flagellin family.</text>
</comment>
<reference evidence="6 7" key="1">
    <citation type="journal article" date="2014" name="Proc. Natl. Acad. Sci. U.S.A.">
        <title>Functional type 2 photosynthetic reaction centers found in the rare bacterial phylum Gemmatimonadetes.</title>
        <authorList>
            <person name="Zeng Y."/>
            <person name="Feng F."/>
            <person name="Medova H."/>
            <person name="Dean J."/>
            <person name="Koblizek M."/>
        </authorList>
    </citation>
    <scope>NUCLEOTIDE SEQUENCE [LARGE SCALE GENOMIC DNA]</scope>
    <source>
        <strain evidence="6 7">AP64</strain>
    </source>
</reference>
<keyword evidence="3" id="KW-0964">Secreted</keyword>
<dbReference type="InterPro" id="IPR042187">
    <property type="entry name" value="Flagellin_C_sub2"/>
</dbReference>
<dbReference type="InterPro" id="IPR046358">
    <property type="entry name" value="Flagellin_C"/>
</dbReference>
<dbReference type="InterPro" id="IPR001029">
    <property type="entry name" value="Flagellin_N"/>
</dbReference>
<dbReference type="GO" id="GO:0005576">
    <property type="term" value="C:extracellular region"/>
    <property type="evidence" value="ECO:0007669"/>
    <property type="project" value="UniProtKB-SubCell"/>
</dbReference>
<evidence type="ECO:0000259" key="4">
    <source>
        <dbReference type="Pfam" id="PF00669"/>
    </source>
</evidence>
<evidence type="ECO:0000259" key="5">
    <source>
        <dbReference type="Pfam" id="PF00700"/>
    </source>
</evidence>
<dbReference type="Pfam" id="PF00700">
    <property type="entry name" value="Flagellin_C"/>
    <property type="match status" value="1"/>
</dbReference>
<dbReference type="EMBL" id="CP011454">
    <property type="protein sequence ID" value="AMW04007.1"/>
    <property type="molecule type" value="Genomic_DNA"/>
</dbReference>
<feature type="domain" description="Flagellin N-terminal" evidence="4">
    <location>
        <begin position="3"/>
        <end position="137"/>
    </location>
</feature>
<evidence type="ECO:0000256" key="3">
    <source>
        <dbReference type="RuleBase" id="RU362073"/>
    </source>
</evidence>
<reference evidence="6 7" key="2">
    <citation type="journal article" date="2016" name="Environ. Microbiol. Rep.">
        <title>Metagenomic evidence for the presence of phototrophic Gemmatimonadetes bacteria in diverse environments.</title>
        <authorList>
            <person name="Zeng Y."/>
            <person name="Baumbach J."/>
            <person name="Barbosa E.G."/>
            <person name="Azevedo V."/>
            <person name="Zhang C."/>
            <person name="Koblizek M."/>
        </authorList>
    </citation>
    <scope>NUCLEOTIDE SEQUENCE [LARGE SCALE GENOMIC DNA]</scope>
    <source>
        <strain evidence="6 7">AP64</strain>
    </source>
</reference>
<dbReference type="OrthoDB" id="9796789at2"/>
<gene>
    <name evidence="6" type="ORF">GEMMAAP_02470</name>
</gene>
<proteinExistence type="inferred from homology"/>
<name>A0A143BG57_9BACT</name>
<dbReference type="GO" id="GO:0005198">
    <property type="term" value="F:structural molecule activity"/>
    <property type="evidence" value="ECO:0007669"/>
    <property type="project" value="UniProtKB-UniRule"/>
</dbReference>
<dbReference type="PANTHER" id="PTHR42792">
    <property type="entry name" value="FLAGELLIN"/>
    <property type="match status" value="1"/>
</dbReference>
<dbReference type="RefSeq" id="WP_026849293.1">
    <property type="nucleotide sequence ID" value="NZ_CP011454.1"/>
</dbReference>
<protein>
    <recommendedName>
        <fullName evidence="3">Flagellin</fullName>
    </recommendedName>
</protein>
<dbReference type="SUPFAM" id="SSF64518">
    <property type="entry name" value="Phase 1 flagellin"/>
    <property type="match status" value="1"/>
</dbReference>
<evidence type="ECO:0000313" key="6">
    <source>
        <dbReference type="EMBL" id="AMW04007.1"/>
    </source>
</evidence>
<evidence type="ECO:0000313" key="7">
    <source>
        <dbReference type="Proteomes" id="UP000076404"/>
    </source>
</evidence>
<evidence type="ECO:0000256" key="1">
    <source>
        <dbReference type="ARBA" id="ARBA00005709"/>
    </source>
</evidence>
<feature type="domain" description="Flagellin C-terminal" evidence="5">
    <location>
        <begin position="172"/>
        <end position="256"/>
    </location>
</feature>
<dbReference type="Pfam" id="PF00669">
    <property type="entry name" value="Flagellin_N"/>
    <property type="match status" value="1"/>
</dbReference>
<keyword evidence="7" id="KW-1185">Reference proteome</keyword>
<dbReference type="Gene3D" id="6.10.10.10">
    <property type="entry name" value="Flagellar export chaperone, C-terminal domain"/>
    <property type="match status" value="1"/>
</dbReference>
<dbReference type="STRING" id="1379270.GEMMAAP_02470"/>
<sequence length="257" mass="26883">MRINTNVGAITASRNSFVNNMATENSMRKLSSGLRISRAADDAAGLAIANKLRTQSRSLAQAAANAEQGNAMLQIAEGSAQTIQRIIERQKELITQKLNGTSSSATSTTINAEITSLATEATRIQNASNFQGTSVFASLTFQVGDADAAGNNAVTVTATLTQTVLSGTSTLANADTALDAVNTVLGNIGAGQNVLDYTVQNLKSAVVNIRAAESTIRDVDMAEEMANFTRNNILSQAAQAMLSQANQGSQSVLQLLR</sequence>
<organism evidence="6 7">
    <name type="scientific">Gemmatimonas phototrophica</name>
    <dbReference type="NCBI Taxonomy" id="1379270"/>
    <lineage>
        <taxon>Bacteria</taxon>
        <taxon>Pseudomonadati</taxon>
        <taxon>Gemmatimonadota</taxon>
        <taxon>Gemmatimonadia</taxon>
        <taxon>Gemmatimonadales</taxon>
        <taxon>Gemmatimonadaceae</taxon>
        <taxon>Gemmatimonas</taxon>
    </lineage>
</organism>
<accession>A0A143BG57</accession>
<dbReference type="Proteomes" id="UP000076404">
    <property type="component" value="Chromosome"/>
</dbReference>
<dbReference type="InterPro" id="IPR001492">
    <property type="entry name" value="Flagellin"/>
</dbReference>
<dbReference type="AlphaFoldDB" id="A0A143BG57"/>
<dbReference type="GO" id="GO:0009288">
    <property type="term" value="C:bacterial-type flagellum"/>
    <property type="evidence" value="ECO:0007669"/>
    <property type="project" value="UniProtKB-SubCell"/>
</dbReference>
<keyword evidence="2 3" id="KW-0975">Bacterial flagellum</keyword>
<comment type="subcellular location">
    <subcellularLocation>
        <location evidence="3">Secreted</location>
    </subcellularLocation>
    <subcellularLocation>
        <location evidence="3">Bacterial flagellum</location>
    </subcellularLocation>
</comment>
<dbReference type="Gene3D" id="1.20.1330.10">
    <property type="entry name" value="f41 fragment of flagellin, N-terminal domain"/>
    <property type="match status" value="1"/>
</dbReference>
<dbReference type="KEGG" id="gph:GEMMAAP_02470"/>